<reference evidence="1" key="1">
    <citation type="submission" date="2023-07" db="EMBL/GenBank/DDBJ databases">
        <title>Characterization of virulence traits, antimicrobial resistance genes carried by mobile genetic elements and competence in Streptococcus suis strains isolated in France.</title>
        <authorList>
            <person name="Dechene-Tempier M."/>
            <person name="Marois-Crehan C."/>
            <person name="De Boisseson C."/>
            <person name="Lucas P."/>
            <person name="Bougeard S."/>
            <person name="Libante V."/>
            <person name="Payot S."/>
        </authorList>
    </citation>
    <scope>NUCLEOTIDE SEQUENCE</scope>
    <source>
        <strain evidence="1">1551</strain>
    </source>
</reference>
<protein>
    <submittedName>
        <fullName evidence="1">Uncharacterized protein</fullName>
    </submittedName>
</protein>
<evidence type="ECO:0000313" key="2">
    <source>
        <dbReference type="Proteomes" id="UP001276229"/>
    </source>
</evidence>
<dbReference type="EMBL" id="JAUTFL010000013">
    <property type="protein sequence ID" value="MDW8645853.1"/>
    <property type="molecule type" value="Genomic_DNA"/>
</dbReference>
<name>A0AAJ2UIN2_STRSU</name>
<accession>A0AAJ2UIN2</accession>
<proteinExistence type="predicted"/>
<organism evidence="1 2">
    <name type="scientific">Streptococcus suis</name>
    <dbReference type="NCBI Taxonomy" id="1307"/>
    <lineage>
        <taxon>Bacteria</taxon>
        <taxon>Bacillati</taxon>
        <taxon>Bacillota</taxon>
        <taxon>Bacilli</taxon>
        <taxon>Lactobacillales</taxon>
        <taxon>Streptococcaceae</taxon>
        <taxon>Streptococcus</taxon>
    </lineage>
</organism>
<dbReference type="AlphaFoldDB" id="A0AAJ2UIN2"/>
<dbReference type="Proteomes" id="UP001276229">
    <property type="component" value="Unassembled WGS sequence"/>
</dbReference>
<sequence>MTKSDVLDNYEELLNYTEEVRNSLLILERWLSKTHDNYDATVLREEYSALLNLATKRLDSLIFEHTTIIENAMKGN</sequence>
<gene>
    <name evidence="1" type="ORF">Q7V66_06795</name>
</gene>
<comment type="caution">
    <text evidence="1">The sequence shown here is derived from an EMBL/GenBank/DDBJ whole genome shotgun (WGS) entry which is preliminary data.</text>
</comment>
<evidence type="ECO:0000313" key="1">
    <source>
        <dbReference type="EMBL" id="MDW8645853.1"/>
    </source>
</evidence>